<keyword evidence="3" id="KW-1185">Reference proteome</keyword>
<name>A0A084WJE7_ANOSI</name>
<keyword evidence="1" id="KW-0808">Transferase</keyword>
<accession>A0A084WJE7</accession>
<evidence type="ECO:0000313" key="2">
    <source>
        <dbReference type="EnsemblMetazoa" id="ASIC018611-PA"/>
    </source>
</evidence>
<evidence type="ECO:0000313" key="1">
    <source>
        <dbReference type="EMBL" id="KFB50341.1"/>
    </source>
</evidence>
<dbReference type="Proteomes" id="UP000030765">
    <property type="component" value="Unassembled WGS sequence"/>
</dbReference>
<dbReference type="EnsemblMetazoa" id="ASIC018611-RA">
    <property type="protein sequence ID" value="ASIC018611-PA"/>
    <property type="gene ID" value="ASIC018611"/>
</dbReference>
<dbReference type="EMBL" id="ATLV01024018">
    <property type="status" value="NOT_ANNOTATED_CDS"/>
    <property type="molecule type" value="Genomic_DNA"/>
</dbReference>
<dbReference type="AlphaFoldDB" id="A0A084WJE7"/>
<evidence type="ECO:0000313" key="3">
    <source>
        <dbReference type="Proteomes" id="UP000030765"/>
    </source>
</evidence>
<organism evidence="1">
    <name type="scientific">Anopheles sinensis</name>
    <name type="common">Mosquito</name>
    <dbReference type="NCBI Taxonomy" id="74873"/>
    <lineage>
        <taxon>Eukaryota</taxon>
        <taxon>Metazoa</taxon>
        <taxon>Ecdysozoa</taxon>
        <taxon>Arthropoda</taxon>
        <taxon>Hexapoda</taxon>
        <taxon>Insecta</taxon>
        <taxon>Pterygota</taxon>
        <taxon>Neoptera</taxon>
        <taxon>Endopterygota</taxon>
        <taxon>Diptera</taxon>
        <taxon>Nematocera</taxon>
        <taxon>Culicoidea</taxon>
        <taxon>Culicidae</taxon>
        <taxon>Anophelinae</taxon>
        <taxon>Anopheles</taxon>
    </lineage>
</organism>
<sequence length="74" mass="7705">MRVQLASTAPQHPAPQVLGIALTADRQFIAGSTVVCAACASASVERDDALRIPNDLFPASLQDSNSPGRSSARK</sequence>
<gene>
    <name evidence="1" type="ORF">ZHAS_00018611</name>
</gene>
<dbReference type="VEuPathDB" id="VectorBase:ASIC018611"/>
<dbReference type="EMBL" id="KE525348">
    <property type="protein sequence ID" value="KFB50341.1"/>
    <property type="molecule type" value="Genomic_DNA"/>
</dbReference>
<protein>
    <submittedName>
        <fullName evidence="1 2">1,4-dihydroxy-2-naphthoate octaprenyltransferase</fullName>
    </submittedName>
</protein>
<reference evidence="2" key="2">
    <citation type="submission" date="2020-05" db="UniProtKB">
        <authorList>
            <consortium name="EnsemblMetazoa"/>
        </authorList>
    </citation>
    <scope>IDENTIFICATION</scope>
</reference>
<proteinExistence type="predicted"/>
<reference evidence="1 3" key="1">
    <citation type="journal article" date="2014" name="BMC Genomics">
        <title>Genome sequence of Anopheles sinensis provides insight into genetics basis of mosquito competence for malaria parasites.</title>
        <authorList>
            <person name="Zhou D."/>
            <person name="Zhang D."/>
            <person name="Ding G."/>
            <person name="Shi L."/>
            <person name="Hou Q."/>
            <person name="Ye Y."/>
            <person name="Xu Y."/>
            <person name="Zhou H."/>
            <person name="Xiong C."/>
            <person name="Li S."/>
            <person name="Yu J."/>
            <person name="Hong S."/>
            <person name="Yu X."/>
            <person name="Zou P."/>
            <person name="Chen C."/>
            <person name="Chang X."/>
            <person name="Wang W."/>
            <person name="Lv Y."/>
            <person name="Sun Y."/>
            <person name="Ma L."/>
            <person name="Shen B."/>
            <person name="Zhu C."/>
        </authorList>
    </citation>
    <scope>NUCLEOTIDE SEQUENCE [LARGE SCALE GENOMIC DNA]</scope>
</reference>
<dbReference type="GO" id="GO:0016740">
    <property type="term" value="F:transferase activity"/>
    <property type="evidence" value="ECO:0007669"/>
    <property type="project" value="UniProtKB-KW"/>
</dbReference>